<gene>
    <name evidence="2" type="ORF">HK100_012547</name>
</gene>
<organism evidence="2 3">
    <name type="scientific">Physocladia obscura</name>
    <dbReference type="NCBI Taxonomy" id="109957"/>
    <lineage>
        <taxon>Eukaryota</taxon>
        <taxon>Fungi</taxon>
        <taxon>Fungi incertae sedis</taxon>
        <taxon>Chytridiomycota</taxon>
        <taxon>Chytridiomycota incertae sedis</taxon>
        <taxon>Chytridiomycetes</taxon>
        <taxon>Chytridiales</taxon>
        <taxon>Chytriomycetaceae</taxon>
        <taxon>Physocladia</taxon>
    </lineage>
</organism>
<evidence type="ECO:0000313" key="2">
    <source>
        <dbReference type="EMBL" id="KAJ3121053.1"/>
    </source>
</evidence>
<accession>A0AAD5T5M2</accession>
<dbReference type="Proteomes" id="UP001211907">
    <property type="component" value="Unassembled WGS sequence"/>
</dbReference>
<name>A0AAD5T5M2_9FUNG</name>
<comment type="caution">
    <text evidence="2">The sequence shown here is derived from an EMBL/GenBank/DDBJ whole genome shotgun (WGS) entry which is preliminary data.</text>
</comment>
<reference evidence="2" key="1">
    <citation type="submission" date="2020-05" db="EMBL/GenBank/DDBJ databases">
        <title>Phylogenomic resolution of chytrid fungi.</title>
        <authorList>
            <person name="Stajich J.E."/>
            <person name="Amses K."/>
            <person name="Simmons R."/>
            <person name="Seto K."/>
            <person name="Myers J."/>
            <person name="Bonds A."/>
            <person name="Quandt C.A."/>
            <person name="Barry K."/>
            <person name="Liu P."/>
            <person name="Grigoriev I."/>
            <person name="Longcore J.E."/>
            <person name="James T.Y."/>
        </authorList>
    </citation>
    <scope>NUCLEOTIDE SEQUENCE</scope>
    <source>
        <strain evidence="2">JEL0513</strain>
    </source>
</reference>
<feature type="compositionally biased region" description="Low complexity" evidence="1">
    <location>
        <begin position="110"/>
        <end position="125"/>
    </location>
</feature>
<sequence length="142" mass="15436">MSHSEQPQDTSAATSAADELVENEIFGRGINDDSCCCATGCNISSLIPLSSARVENWPLSNDEFCHADISNSSQLFFSPPNPASQDSEHWDPTFNQYVQFDDENTPPVTASLQSSCPSASSSSQPTIEYHADIAEIHEVENH</sequence>
<feature type="region of interest" description="Disordered" evidence="1">
    <location>
        <begin position="102"/>
        <end position="125"/>
    </location>
</feature>
<dbReference type="EMBL" id="JADGJH010000914">
    <property type="protein sequence ID" value="KAJ3121053.1"/>
    <property type="molecule type" value="Genomic_DNA"/>
</dbReference>
<dbReference type="AlphaFoldDB" id="A0AAD5T5M2"/>
<keyword evidence="3" id="KW-1185">Reference proteome</keyword>
<evidence type="ECO:0000313" key="3">
    <source>
        <dbReference type="Proteomes" id="UP001211907"/>
    </source>
</evidence>
<evidence type="ECO:0000256" key="1">
    <source>
        <dbReference type="SAM" id="MobiDB-lite"/>
    </source>
</evidence>
<proteinExistence type="predicted"/>
<protein>
    <submittedName>
        <fullName evidence="2">Uncharacterized protein</fullName>
    </submittedName>
</protein>
<feature type="non-terminal residue" evidence="2">
    <location>
        <position position="142"/>
    </location>
</feature>